<reference evidence="1 2" key="1">
    <citation type="submission" date="2024-04" db="EMBL/GenBank/DDBJ databases">
        <authorList>
            <consortium name="Genoscope - CEA"/>
            <person name="William W."/>
        </authorList>
    </citation>
    <scope>NUCLEOTIDE SEQUENCE [LARGE SCALE GENOMIC DNA]</scope>
</reference>
<dbReference type="CDD" id="cd02970">
    <property type="entry name" value="PRX_like2"/>
    <property type="match status" value="1"/>
</dbReference>
<dbReference type="Gene3D" id="3.40.30.10">
    <property type="entry name" value="Glutaredoxin"/>
    <property type="match status" value="1"/>
</dbReference>
<dbReference type="Pfam" id="PF13911">
    <property type="entry name" value="AhpC-TSA_2"/>
    <property type="match status" value="1"/>
</dbReference>
<dbReference type="PANTHER" id="PTHR28630:SF3">
    <property type="entry name" value="PEROXIREDOXIN-LIKE 2C"/>
    <property type="match status" value="1"/>
</dbReference>
<dbReference type="PANTHER" id="PTHR28630">
    <property type="match status" value="1"/>
</dbReference>
<evidence type="ECO:0000313" key="2">
    <source>
        <dbReference type="Proteomes" id="UP001497497"/>
    </source>
</evidence>
<sequence>MEIEGRNLSVPSLSFKHDKAASNFKSRREDDPYDPTEKNSTCSIDVDTLIISRGERPEAEIDWSTLKLLSVFDEMGNKIMFSDIFKQQKTIVILVRHFLDFITKEYVEDIAIIPLEYLQNAGVRLVVIGPAPFKYIKSFKQLTGLTYTLYVDPEREVYKALGCTEKLVSGSLESSKHVKSGFISGVLSSVWRAMKSTDKEFQGHIHQQGGAFIFGPGDICHFNHIDQSSTDHCSLNELLTQAGVMNVSFPKDPRIQII</sequence>
<gene>
    <name evidence="1" type="ORF">GSLYS_00019571001</name>
</gene>
<proteinExistence type="predicted"/>
<dbReference type="InterPro" id="IPR032801">
    <property type="entry name" value="PXL2A/B/C"/>
</dbReference>
<organism evidence="1 2">
    <name type="scientific">Lymnaea stagnalis</name>
    <name type="common">Great pond snail</name>
    <name type="synonym">Helix stagnalis</name>
    <dbReference type="NCBI Taxonomy" id="6523"/>
    <lineage>
        <taxon>Eukaryota</taxon>
        <taxon>Metazoa</taxon>
        <taxon>Spiralia</taxon>
        <taxon>Lophotrochozoa</taxon>
        <taxon>Mollusca</taxon>
        <taxon>Gastropoda</taxon>
        <taxon>Heterobranchia</taxon>
        <taxon>Euthyneura</taxon>
        <taxon>Panpulmonata</taxon>
        <taxon>Hygrophila</taxon>
        <taxon>Lymnaeoidea</taxon>
        <taxon>Lymnaeidae</taxon>
        <taxon>Lymnaea</taxon>
    </lineage>
</organism>
<keyword evidence="2" id="KW-1185">Reference proteome</keyword>
<dbReference type="EMBL" id="CAXITT010000783">
    <property type="protein sequence ID" value="CAL1546194.1"/>
    <property type="molecule type" value="Genomic_DNA"/>
</dbReference>
<dbReference type="Proteomes" id="UP001497497">
    <property type="component" value="Unassembled WGS sequence"/>
</dbReference>
<accession>A0AAV2IGK4</accession>
<dbReference type="AlphaFoldDB" id="A0AAV2IGK4"/>
<comment type="caution">
    <text evidence="1">The sequence shown here is derived from an EMBL/GenBank/DDBJ whole genome shotgun (WGS) entry which is preliminary data.</text>
</comment>
<evidence type="ECO:0000313" key="1">
    <source>
        <dbReference type="EMBL" id="CAL1546194.1"/>
    </source>
</evidence>
<protein>
    <submittedName>
        <fullName evidence="1">Uncharacterized protein</fullName>
    </submittedName>
</protein>
<name>A0AAV2IGK4_LYMST</name>